<evidence type="ECO:0000313" key="1">
    <source>
        <dbReference type="EMBL" id="MBN3968172.1"/>
    </source>
</evidence>
<sequence>MKTSTTLRLGRAQYRQLAELSKEAGCCLAIGTNEELVGNWGMFNPFAQAVHPDASANDLSLEERVVILIAAEVEAGVMRGVQRPEIDWSQLEDHEIHKFIVMHEIGHYRDNHYGFDTFGISDPEARVECQKAIGAVNEILADRYAWNAIRPGEPVPLCESGKRMQESMAKSMALLDKYVPRIRRAPRSLPSGQYAYVPRSMLMTDSNVAFVGSNVSSELVDHARNRRRAYRRDTRVRG</sequence>
<dbReference type="RefSeq" id="WP_205893881.1">
    <property type="nucleotide sequence ID" value="NZ_JADEVO010000044.1"/>
</dbReference>
<dbReference type="Proteomes" id="UP000772591">
    <property type="component" value="Unassembled WGS sequence"/>
</dbReference>
<name>A0ABS3ALW7_9PSED</name>
<keyword evidence="2" id="KW-1185">Reference proteome</keyword>
<protein>
    <recommendedName>
        <fullName evidence="3">IrrE N-terminal-like domain-containing protein</fullName>
    </recommendedName>
</protein>
<evidence type="ECO:0008006" key="3">
    <source>
        <dbReference type="Google" id="ProtNLM"/>
    </source>
</evidence>
<evidence type="ECO:0000313" key="2">
    <source>
        <dbReference type="Proteomes" id="UP000772591"/>
    </source>
</evidence>
<comment type="caution">
    <text evidence="1">The sequence shown here is derived from an EMBL/GenBank/DDBJ whole genome shotgun (WGS) entry which is preliminary data.</text>
</comment>
<gene>
    <name evidence="1" type="ORF">IMW75_23205</name>
</gene>
<accession>A0ABS3ALW7</accession>
<dbReference type="EMBL" id="JADEVO010000044">
    <property type="protein sequence ID" value="MBN3968172.1"/>
    <property type="molecule type" value="Genomic_DNA"/>
</dbReference>
<proteinExistence type="predicted"/>
<reference evidence="1 2" key="1">
    <citation type="journal article" date="2021" name="Int. J. Syst. Evol. Microbiol.">
        <title>Pseudomonas piscium sp. nov., Pseudomonas pisciculturae sp. nov., Pseudomonas mucoides sp. nov. and Pseudomonas neuropathica sp. nov. isolated from rainbow trout.</title>
        <authorList>
            <person name="Duman M."/>
            <person name="Mulet M."/>
            <person name="Altun S."/>
            <person name="Saticioglu I.B."/>
            <person name="Gomila M."/>
            <person name="Lalucat J."/>
            <person name="Garcia-Valdes E."/>
        </authorList>
    </citation>
    <scope>NUCLEOTIDE SEQUENCE [LARGE SCALE GENOMIC DNA]</scope>
    <source>
        <strain evidence="1 2">LMG 28632</strain>
    </source>
</reference>
<organism evidence="1 2">
    <name type="scientific">Pseudomonas gregormendelii</name>
    <dbReference type="NCBI Taxonomy" id="1628277"/>
    <lineage>
        <taxon>Bacteria</taxon>
        <taxon>Pseudomonadati</taxon>
        <taxon>Pseudomonadota</taxon>
        <taxon>Gammaproteobacteria</taxon>
        <taxon>Pseudomonadales</taxon>
        <taxon>Pseudomonadaceae</taxon>
        <taxon>Pseudomonas</taxon>
    </lineage>
</organism>